<protein>
    <recommendedName>
        <fullName evidence="2">CAAX prenyl protease 2/Lysostaphin resistance protein A-like domain-containing protein</fullName>
    </recommendedName>
</protein>
<feature type="transmembrane region" description="Helical" evidence="1">
    <location>
        <begin position="136"/>
        <end position="154"/>
    </location>
</feature>
<dbReference type="EMBL" id="BAABKM010000002">
    <property type="protein sequence ID" value="GAA4703766.1"/>
    <property type="molecule type" value="Genomic_DNA"/>
</dbReference>
<sequence>MDAILAAVVVVILVVATAAAVRAKRAGHPLGAGIRGVGAARSIATGLGVAAAGMLTTTGLMALAGVAHIDGIGFDPGVLLLGALVFTLSGYGEELLFRVLMLGGLVRLTGRPWLALTIMAAAVGAFHVATTDHTTVLSVVSSTLGGVMYGVAFLRTGTLWLGLGVHIGWNWIQGTLLGFTVSGTDDYSGALLDVHTTGAAWLGGGPYGPEGSVLSLVGRLVIIGLVLAVTAPGRPARGTSGRSTPAARGR</sequence>
<proteinExistence type="predicted"/>
<keyword evidence="1" id="KW-1133">Transmembrane helix</keyword>
<keyword evidence="1" id="KW-0812">Transmembrane</keyword>
<keyword evidence="1" id="KW-0472">Membrane</keyword>
<evidence type="ECO:0000313" key="3">
    <source>
        <dbReference type="EMBL" id="GAA4703766.1"/>
    </source>
</evidence>
<dbReference type="PANTHER" id="PTHR39430:SF1">
    <property type="entry name" value="PROTEASE"/>
    <property type="match status" value="1"/>
</dbReference>
<evidence type="ECO:0000259" key="2">
    <source>
        <dbReference type="Pfam" id="PF02517"/>
    </source>
</evidence>
<feature type="transmembrane region" description="Helical" evidence="1">
    <location>
        <begin position="47"/>
        <end position="67"/>
    </location>
</feature>
<dbReference type="PANTHER" id="PTHR39430">
    <property type="entry name" value="MEMBRANE-ASSOCIATED PROTEASE-RELATED"/>
    <property type="match status" value="1"/>
</dbReference>
<reference evidence="4" key="1">
    <citation type="journal article" date="2019" name="Int. J. Syst. Evol. Microbiol.">
        <title>The Global Catalogue of Microorganisms (GCM) 10K type strain sequencing project: providing services to taxonomists for standard genome sequencing and annotation.</title>
        <authorList>
            <consortium name="The Broad Institute Genomics Platform"/>
            <consortium name="The Broad Institute Genome Sequencing Center for Infectious Disease"/>
            <person name="Wu L."/>
            <person name="Ma J."/>
        </authorList>
    </citation>
    <scope>NUCLEOTIDE SEQUENCE [LARGE SCALE GENOMIC DNA]</scope>
    <source>
        <strain evidence="4">JCM 18531</strain>
    </source>
</reference>
<evidence type="ECO:0000256" key="1">
    <source>
        <dbReference type="SAM" id="Phobius"/>
    </source>
</evidence>
<feature type="transmembrane region" description="Helical" evidence="1">
    <location>
        <begin position="112"/>
        <end position="129"/>
    </location>
</feature>
<evidence type="ECO:0000313" key="4">
    <source>
        <dbReference type="Proteomes" id="UP001499974"/>
    </source>
</evidence>
<accession>A0ABP8XAV5</accession>
<feature type="domain" description="CAAX prenyl protease 2/Lysostaphin resistance protein A-like" evidence="2">
    <location>
        <begin position="78"/>
        <end position="172"/>
    </location>
</feature>
<comment type="caution">
    <text evidence="3">The sequence shown here is derived from an EMBL/GenBank/DDBJ whole genome shotgun (WGS) entry which is preliminary data.</text>
</comment>
<gene>
    <name evidence="3" type="ORF">GCM10023349_21540</name>
</gene>
<dbReference type="Proteomes" id="UP001499974">
    <property type="component" value="Unassembled WGS sequence"/>
</dbReference>
<feature type="transmembrane region" description="Helical" evidence="1">
    <location>
        <begin position="213"/>
        <end position="233"/>
    </location>
</feature>
<dbReference type="InterPro" id="IPR003675">
    <property type="entry name" value="Rce1/LyrA-like_dom"/>
</dbReference>
<dbReference type="Pfam" id="PF02517">
    <property type="entry name" value="Rce1-like"/>
    <property type="match status" value="1"/>
</dbReference>
<keyword evidence="4" id="KW-1185">Reference proteome</keyword>
<dbReference type="RefSeq" id="WP_345521261.1">
    <property type="nucleotide sequence ID" value="NZ_BAABKM010000002.1"/>
</dbReference>
<name>A0ABP8XAV5_9ACTN</name>
<organism evidence="3 4">
    <name type="scientific">Nocardioides conyzicola</name>
    <dbReference type="NCBI Taxonomy" id="1651781"/>
    <lineage>
        <taxon>Bacteria</taxon>
        <taxon>Bacillati</taxon>
        <taxon>Actinomycetota</taxon>
        <taxon>Actinomycetes</taxon>
        <taxon>Propionibacteriales</taxon>
        <taxon>Nocardioidaceae</taxon>
        <taxon>Nocardioides</taxon>
    </lineage>
</organism>
<feature type="transmembrane region" description="Helical" evidence="1">
    <location>
        <begin position="74"/>
        <end position="92"/>
    </location>
</feature>